<evidence type="ECO:0008006" key="3">
    <source>
        <dbReference type="Google" id="ProtNLM"/>
    </source>
</evidence>
<keyword evidence="2" id="KW-1185">Reference proteome</keyword>
<dbReference type="RefSeq" id="WP_071369336.1">
    <property type="nucleotide sequence ID" value="NZ_MLYP01000092.1"/>
</dbReference>
<sequence>MNGKSKHGLRAAMAAGVAGLLLTGCGGGGKSAATTPDGWGTLDTKRLSVAYPKGFKEAPVGKGNPYEVARATLTEGGVMVASMSVEFDFGTGMHTADTAVIGAETRIQLGATPAKTTEIQVAGPDGSQEARKITYSFTSRGKEGTPPKGTKLDGMMVTGVDTEQRPYLITVNSKEGTLSNRDVSDIVDSVALKKTKK</sequence>
<dbReference type="PROSITE" id="PS51257">
    <property type="entry name" value="PROKAR_LIPOPROTEIN"/>
    <property type="match status" value="1"/>
</dbReference>
<accession>A0A1S2NVE2</accession>
<protein>
    <recommendedName>
        <fullName evidence="3">Lipoprotein</fullName>
    </recommendedName>
</protein>
<evidence type="ECO:0000313" key="1">
    <source>
        <dbReference type="EMBL" id="OIJ85407.1"/>
    </source>
</evidence>
<evidence type="ECO:0000313" key="2">
    <source>
        <dbReference type="Proteomes" id="UP000179935"/>
    </source>
</evidence>
<dbReference type="AlphaFoldDB" id="A0A1S2NVE2"/>
<organism evidence="1 2">
    <name type="scientific">Streptomyces colonosanans</name>
    <dbReference type="NCBI Taxonomy" id="1428652"/>
    <lineage>
        <taxon>Bacteria</taxon>
        <taxon>Bacillati</taxon>
        <taxon>Actinomycetota</taxon>
        <taxon>Actinomycetes</taxon>
        <taxon>Kitasatosporales</taxon>
        <taxon>Streptomycetaceae</taxon>
        <taxon>Streptomyces</taxon>
    </lineage>
</organism>
<name>A0A1S2NVE2_9ACTN</name>
<dbReference type="Proteomes" id="UP000179935">
    <property type="component" value="Unassembled WGS sequence"/>
</dbReference>
<reference evidence="1 2" key="1">
    <citation type="submission" date="2016-10" db="EMBL/GenBank/DDBJ databases">
        <title>Genome sequence of Streptomyces sp. MUSC 93.</title>
        <authorList>
            <person name="Lee L.-H."/>
            <person name="Ser H.-L."/>
            <person name="Law J.W.-F."/>
        </authorList>
    </citation>
    <scope>NUCLEOTIDE SEQUENCE [LARGE SCALE GENOMIC DNA]</scope>
    <source>
        <strain evidence="1 2">MUSC 93</strain>
    </source>
</reference>
<gene>
    <name evidence="1" type="ORF">BIV24_28450</name>
</gene>
<dbReference type="EMBL" id="MLYP01000092">
    <property type="protein sequence ID" value="OIJ85407.1"/>
    <property type="molecule type" value="Genomic_DNA"/>
</dbReference>
<comment type="caution">
    <text evidence="1">The sequence shown here is derived from an EMBL/GenBank/DDBJ whole genome shotgun (WGS) entry which is preliminary data.</text>
</comment>
<proteinExistence type="predicted"/>